<sequence>MRKIFCLVVLASAIILLFLYQRATAKTPFYFPYNYGDYTYDSLKHLAESTNSGNIPDILFKDRIKKPTGLNKTCARFPTLFDLTFKNDYWQTQKTSNGTFHLFNAYWDDRNGSTIRIVGIYDQYLPKTKFYCQFWYYHIDKPLLVQSQKLFWLWRPGWGADRKGWNHPYLITCPVPYATKEVPMSVSLVENFCDKATNNLKIFHKEVEEKKNFVVCVKGLDFPYEDNSLRLAEWIELLNILGAEKVHFYEFSVHASTKKLLDYYVEQGKVEVTPLTVVGDFSNQPNLQHIFLHRKRTDRRLQEVIPYNDCLYKHLGEFKYVVLLDTDEVIVPASGTWVELIATFQRIFGESVSYMARNVYFLDSHQHRHRWFEGIPKYMHMLQHVYRAENYTKPGHFVKGFHDTGRVLALHNHYPLECLGECSAGEINMTFAHLQHYRRDCAQDVDDCLQMKLNSIVDTRVWNFKEELIERVTAVVKHLRLFDS</sequence>
<dbReference type="Pfam" id="PF01697">
    <property type="entry name" value="Glyco_transf_92"/>
    <property type="match status" value="1"/>
</dbReference>
<evidence type="ECO:0000256" key="8">
    <source>
        <dbReference type="RuleBase" id="RU366017"/>
    </source>
</evidence>
<dbReference type="EC" id="2.4.1.-" evidence="8"/>
<feature type="chain" id="PRO_5019735561" description="Glycosyltransferase family 92 protein" evidence="9">
    <location>
        <begin position="26"/>
        <end position="484"/>
    </location>
</feature>
<evidence type="ECO:0000256" key="1">
    <source>
        <dbReference type="ARBA" id="ARBA00004167"/>
    </source>
</evidence>
<evidence type="ECO:0000256" key="3">
    <source>
        <dbReference type="ARBA" id="ARBA00022676"/>
    </source>
</evidence>
<dbReference type="GO" id="GO:0016020">
    <property type="term" value="C:membrane"/>
    <property type="evidence" value="ECO:0007669"/>
    <property type="project" value="UniProtKB-SubCell"/>
</dbReference>
<protein>
    <recommendedName>
        <fullName evidence="8">Glycosyltransferase family 92 protein</fullName>
        <ecNumber evidence="8">2.4.1.-</ecNumber>
    </recommendedName>
</protein>
<keyword evidence="6" id="KW-1133">Transmembrane helix</keyword>
<keyword evidence="4 8" id="KW-0808">Transferase</keyword>
<reference evidence="10 11" key="1">
    <citation type="submission" date="2017-03" db="EMBL/GenBank/DDBJ databases">
        <title>Genome of the blue death feigning beetle - Asbolus verrucosus.</title>
        <authorList>
            <person name="Rider S.D."/>
        </authorList>
    </citation>
    <scope>NUCLEOTIDE SEQUENCE [LARGE SCALE GENOMIC DNA]</scope>
    <source>
        <strain evidence="10">Butters</strain>
        <tissue evidence="10">Head and leg muscle</tissue>
    </source>
</reference>
<dbReference type="GO" id="GO:0016757">
    <property type="term" value="F:glycosyltransferase activity"/>
    <property type="evidence" value="ECO:0007669"/>
    <property type="project" value="UniProtKB-UniRule"/>
</dbReference>
<evidence type="ECO:0000313" key="11">
    <source>
        <dbReference type="Proteomes" id="UP000292052"/>
    </source>
</evidence>
<evidence type="ECO:0000256" key="5">
    <source>
        <dbReference type="ARBA" id="ARBA00022692"/>
    </source>
</evidence>
<evidence type="ECO:0000256" key="9">
    <source>
        <dbReference type="SAM" id="SignalP"/>
    </source>
</evidence>
<feature type="signal peptide" evidence="9">
    <location>
        <begin position="1"/>
        <end position="25"/>
    </location>
</feature>
<evidence type="ECO:0000256" key="7">
    <source>
        <dbReference type="ARBA" id="ARBA00023136"/>
    </source>
</evidence>
<dbReference type="EMBL" id="QDEB01028663">
    <property type="protein sequence ID" value="RZC40122.1"/>
    <property type="molecule type" value="Genomic_DNA"/>
</dbReference>
<dbReference type="OrthoDB" id="2017643at2759"/>
<evidence type="ECO:0000256" key="6">
    <source>
        <dbReference type="ARBA" id="ARBA00022989"/>
    </source>
</evidence>
<name>A0A482W4N9_ASBVE</name>
<gene>
    <name evidence="10" type="ORF">BDFB_008758</name>
</gene>
<comment type="caution">
    <text evidence="10">The sequence shown here is derived from an EMBL/GenBank/DDBJ whole genome shotgun (WGS) entry which is preliminary data.</text>
</comment>
<proteinExistence type="inferred from homology"/>
<keyword evidence="3 8" id="KW-0328">Glycosyltransferase</keyword>
<comment type="subcellular location">
    <subcellularLocation>
        <location evidence="1">Membrane</location>
        <topology evidence="1">Single-pass membrane protein</topology>
    </subcellularLocation>
</comment>
<dbReference type="GO" id="GO:0005737">
    <property type="term" value="C:cytoplasm"/>
    <property type="evidence" value="ECO:0007669"/>
    <property type="project" value="TreeGrafter"/>
</dbReference>
<dbReference type="InterPro" id="IPR008166">
    <property type="entry name" value="Glyco_transf_92"/>
</dbReference>
<evidence type="ECO:0000256" key="4">
    <source>
        <dbReference type="ARBA" id="ARBA00022679"/>
    </source>
</evidence>
<dbReference type="PANTHER" id="PTHR21461:SF83">
    <property type="entry name" value="GLYCOSYLTRANSFERASE FAMILY 92 PROTEIN"/>
    <property type="match status" value="1"/>
</dbReference>
<comment type="similarity">
    <text evidence="2 8">Belongs to the glycosyltransferase 92 family.</text>
</comment>
<keyword evidence="5" id="KW-0812">Transmembrane</keyword>
<dbReference type="PANTHER" id="PTHR21461">
    <property type="entry name" value="GLYCOSYLTRANSFERASE FAMILY 92 PROTEIN"/>
    <property type="match status" value="1"/>
</dbReference>
<dbReference type="Proteomes" id="UP000292052">
    <property type="component" value="Unassembled WGS sequence"/>
</dbReference>
<keyword evidence="9" id="KW-0732">Signal</keyword>
<accession>A0A482W4N9</accession>
<evidence type="ECO:0000256" key="2">
    <source>
        <dbReference type="ARBA" id="ARBA00007647"/>
    </source>
</evidence>
<keyword evidence="7" id="KW-0472">Membrane</keyword>
<organism evidence="10 11">
    <name type="scientific">Asbolus verrucosus</name>
    <name type="common">Desert ironclad beetle</name>
    <dbReference type="NCBI Taxonomy" id="1661398"/>
    <lineage>
        <taxon>Eukaryota</taxon>
        <taxon>Metazoa</taxon>
        <taxon>Ecdysozoa</taxon>
        <taxon>Arthropoda</taxon>
        <taxon>Hexapoda</taxon>
        <taxon>Insecta</taxon>
        <taxon>Pterygota</taxon>
        <taxon>Neoptera</taxon>
        <taxon>Endopterygota</taxon>
        <taxon>Coleoptera</taxon>
        <taxon>Polyphaga</taxon>
        <taxon>Cucujiformia</taxon>
        <taxon>Tenebrionidae</taxon>
        <taxon>Pimeliinae</taxon>
        <taxon>Asbolus</taxon>
    </lineage>
</organism>
<dbReference type="AlphaFoldDB" id="A0A482W4N9"/>
<keyword evidence="11" id="KW-1185">Reference proteome</keyword>
<evidence type="ECO:0000313" key="10">
    <source>
        <dbReference type="EMBL" id="RZC40122.1"/>
    </source>
</evidence>